<sequence>MKQKVSAIYCDVCNKNSVVGISPADANFKAQEDGWYIIETKNTLVFHICSATCLRKFAKKPQEYPAHDTSTASA</sequence>
<evidence type="ECO:0000313" key="2">
    <source>
        <dbReference type="Proteomes" id="UP000204112"/>
    </source>
</evidence>
<dbReference type="GeneID" id="28800401"/>
<protein>
    <submittedName>
        <fullName evidence="1">Uncharacterized protein</fullName>
    </submittedName>
</protein>
<gene>
    <name evidence="1" type="primary">58</name>
    <name evidence="1" type="ORF">PBI_ORCHID_58</name>
</gene>
<dbReference type="EMBL" id="KU998253">
    <property type="protein sequence ID" value="ANA87405.1"/>
    <property type="molecule type" value="Genomic_DNA"/>
</dbReference>
<dbReference type="Proteomes" id="UP000204112">
    <property type="component" value="Segment"/>
</dbReference>
<name>A0A160DH44_9CAUD</name>
<evidence type="ECO:0000313" key="1">
    <source>
        <dbReference type="EMBL" id="ANA87405.1"/>
    </source>
</evidence>
<organism evidence="1 2">
    <name type="scientific">Gordonia phage Orchid</name>
    <dbReference type="NCBI Taxonomy" id="1838075"/>
    <lineage>
        <taxon>Viruses</taxon>
        <taxon>Duplodnaviria</taxon>
        <taxon>Heunggongvirae</taxon>
        <taxon>Uroviricota</taxon>
        <taxon>Caudoviricetes</taxon>
        <taxon>Orchidvirus</taxon>
        <taxon>Orchidvirus orchid</taxon>
    </lineage>
</organism>
<accession>A0A160DH44</accession>
<reference evidence="2" key="1">
    <citation type="submission" date="2016-03" db="EMBL/GenBank/DDBJ databases">
        <authorList>
            <person name="Ploux O."/>
        </authorList>
    </citation>
    <scope>NUCLEOTIDE SEQUENCE [LARGE SCALE GENOMIC DNA]</scope>
</reference>
<keyword evidence="2" id="KW-1185">Reference proteome</keyword>
<dbReference type="RefSeq" id="YP_009274285.1">
    <property type="nucleotide sequence ID" value="NC_030915.1"/>
</dbReference>
<dbReference type="KEGG" id="vg:28800401"/>
<proteinExistence type="predicted"/>